<dbReference type="InterPro" id="IPR013783">
    <property type="entry name" value="Ig-like_fold"/>
</dbReference>
<dbReference type="Proteomes" id="UP000507470">
    <property type="component" value="Unassembled WGS sequence"/>
</dbReference>
<evidence type="ECO:0000313" key="4">
    <source>
        <dbReference type="EMBL" id="CAC5396462.1"/>
    </source>
</evidence>
<feature type="compositionally biased region" description="Polar residues" evidence="1">
    <location>
        <begin position="428"/>
        <end position="441"/>
    </location>
</feature>
<reference evidence="4 5" key="1">
    <citation type="submission" date="2020-06" db="EMBL/GenBank/DDBJ databases">
        <authorList>
            <person name="Li R."/>
            <person name="Bekaert M."/>
        </authorList>
    </citation>
    <scope>NUCLEOTIDE SEQUENCE [LARGE SCALE GENOMIC DNA]</scope>
    <source>
        <strain evidence="5">wild</strain>
    </source>
</reference>
<dbReference type="Gene3D" id="2.60.40.10">
    <property type="entry name" value="Immunoglobulins"/>
    <property type="match status" value="1"/>
</dbReference>
<evidence type="ECO:0000259" key="3">
    <source>
        <dbReference type="PROSITE" id="PS50835"/>
    </source>
</evidence>
<organism evidence="4 5">
    <name type="scientific">Mytilus coruscus</name>
    <name type="common">Sea mussel</name>
    <dbReference type="NCBI Taxonomy" id="42192"/>
    <lineage>
        <taxon>Eukaryota</taxon>
        <taxon>Metazoa</taxon>
        <taxon>Spiralia</taxon>
        <taxon>Lophotrochozoa</taxon>
        <taxon>Mollusca</taxon>
        <taxon>Bivalvia</taxon>
        <taxon>Autobranchia</taxon>
        <taxon>Pteriomorphia</taxon>
        <taxon>Mytilida</taxon>
        <taxon>Mytiloidea</taxon>
        <taxon>Mytilidae</taxon>
        <taxon>Mytilinae</taxon>
        <taxon>Mytilus</taxon>
    </lineage>
</organism>
<keyword evidence="2" id="KW-0812">Transmembrane</keyword>
<feature type="domain" description="Ig-like" evidence="3">
    <location>
        <begin position="163"/>
        <end position="271"/>
    </location>
</feature>
<protein>
    <recommendedName>
        <fullName evidence="3">Ig-like domain-containing protein</fullName>
    </recommendedName>
</protein>
<keyword evidence="5" id="KW-1185">Reference proteome</keyword>
<feature type="transmembrane region" description="Helical" evidence="2">
    <location>
        <begin position="356"/>
        <end position="378"/>
    </location>
</feature>
<feature type="region of interest" description="Disordered" evidence="1">
    <location>
        <begin position="428"/>
        <end position="448"/>
    </location>
</feature>
<dbReference type="InterPro" id="IPR036179">
    <property type="entry name" value="Ig-like_dom_sf"/>
</dbReference>
<feature type="region of interest" description="Disordered" evidence="1">
    <location>
        <begin position="478"/>
        <end position="547"/>
    </location>
</feature>
<proteinExistence type="predicted"/>
<keyword evidence="2" id="KW-1133">Transmembrane helix</keyword>
<name>A0A6J8CND8_MYTCO</name>
<keyword evidence="2" id="KW-0472">Membrane</keyword>
<dbReference type="EMBL" id="CACVKT020005618">
    <property type="protein sequence ID" value="CAC5396462.1"/>
    <property type="molecule type" value="Genomic_DNA"/>
</dbReference>
<sequence length="597" mass="67140">MIISSGDYDTNKYQVILPKTESHYYKAPQGQFSMRIEYFDLDYGDPKKLILTQKPIGNEKFQLKIMNVSTTDEGSYTCHTDSLWIQVARLRFLNQTNENFIYGQEGKTCNISCTTVTGYNEGELSIHQNDTILATSNSSIVTFSFIPKKHDSFTKYRCVGKDPTLGDFNVHLVINYAPIVKVVTGVNSINCIANGYPQSYIFYEWEHQSENGEHVRFLEGLQNGTLNLQSLSQQYQISGKYICRVSNGIPGLNGSMIQQGFGSLSNMEKISIERDGTVVNVIHDFRISKTALLYTGSLTNGNIGGYEISFEADITAYKNNHVYTIWAENKFGVDSYKFQVIAVESLQCNIMTRRQFIASCSTVVGLLIYLIVSQICFYKRVRRKRATERNIPHDLNIHNYDEIVPIAYQDVNQRPSNADNQELIQQTSFSNSRQAESATNNVRHHILINDSTVESPRVSESSDSELQQTFISEAVVNTTPASSDKHTMQSVGISNDQTTASSDVDNVDNTLRSNQRKMHQDEHSVNSNRSSASSTSSNESRMDSNSATLSRVIVSDGYENPYQIVMQVNQDPHEYTSITQTGQIGSANQSHMTDELK</sequence>
<evidence type="ECO:0000256" key="2">
    <source>
        <dbReference type="SAM" id="Phobius"/>
    </source>
</evidence>
<dbReference type="InterPro" id="IPR007110">
    <property type="entry name" value="Ig-like_dom"/>
</dbReference>
<evidence type="ECO:0000313" key="5">
    <source>
        <dbReference type="Proteomes" id="UP000507470"/>
    </source>
</evidence>
<accession>A0A6J8CND8</accession>
<gene>
    <name evidence="4" type="ORF">MCOR_31018</name>
</gene>
<dbReference type="PROSITE" id="PS50835">
    <property type="entry name" value="IG_LIKE"/>
    <property type="match status" value="1"/>
</dbReference>
<feature type="compositionally biased region" description="Low complexity" evidence="1">
    <location>
        <begin position="525"/>
        <end position="539"/>
    </location>
</feature>
<evidence type="ECO:0000256" key="1">
    <source>
        <dbReference type="SAM" id="MobiDB-lite"/>
    </source>
</evidence>
<dbReference type="SUPFAM" id="SSF48726">
    <property type="entry name" value="Immunoglobulin"/>
    <property type="match status" value="1"/>
</dbReference>
<feature type="compositionally biased region" description="Polar residues" evidence="1">
    <location>
        <begin position="478"/>
        <end position="513"/>
    </location>
</feature>
<dbReference type="OrthoDB" id="6196107at2759"/>
<dbReference type="AlphaFoldDB" id="A0A6J8CND8"/>